<dbReference type="AlphaFoldDB" id="A0A430LBB7"/>
<comment type="caution">
    <text evidence="1">The sequence shown here is derived from an EMBL/GenBank/DDBJ whole genome shotgun (WGS) entry which is preliminary data.</text>
</comment>
<accession>A0A430LBB7</accession>
<dbReference type="EMBL" id="MIKF01000283">
    <property type="protein sequence ID" value="RTE73007.1"/>
    <property type="molecule type" value="Genomic_DNA"/>
</dbReference>
<gene>
    <name evidence="1" type="ORF">BHE90_012575</name>
</gene>
<sequence length="239" mass="26484">MPRSRLQVKSSPDAPSRHLVFLSSSVQLGLLGDSLIDSTVTRVAASAAIWSTAVRSFSSAPLPRCVLFISSSPSLLSAISSTLFSPQDHFRSLVYRYFRVYSHPLDFTESHAFACLITSLAFEPFRYITSSDVVLDKEPAPLDHKRQQLCPPFDYLTQEKAPFSPFASCYGTLHWCSCSTHRLPRISNLVHGDLQGQSLPIRLKRVDSSSLESPSKTSFRLVHRATTAAVTTTTTTTTW</sequence>
<protein>
    <submittedName>
        <fullName evidence="1">Uncharacterized protein</fullName>
    </submittedName>
</protein>
<organism evidence="1 2">
    <name type="scientific">Fusarium euwallaceae</name>
    <dbReference type="NCBI Taxonomy" id="1147111"/>
    <lineage>
        <taxon>Eukaryota</taxon>
        <taxon>Fungi</taxon>
        <taxon>Dikarya</taxon>
        <taxon>Ascomycota</taxon>
        <taxon>Pezizomycotina</taxon>
        <taxon>Sordariomycetes</taxon>
        <taxon>Hypocreomycetidae</taxon>
        <taxon>Hypocreales</taxon>
        <taxon>Nectriaceae</taxon>
        <taxon>Fusarium</taxon>
        <taxon>Fusarium solani species complex</taxon>
    </lineage>
</organism>
<dbReference type="Proteomes" id="UP000287124">
    <property type="component" value="Unassembled WGS sequence"/>
</dbReference>
<name>A0A430LBB7_9HYPO</name>
<evidence type="ECO:0000313" key="2">
    <source>
        <dbReference type="Proteomes" id="UP000287124"/>
    </source>
</evidence>
<keyword evidence="2" id="KW-1185">Reference proteome</keyword>
<proteinExistence type="predicted"/>
<reference evidence="1 2" key="1">
    <citation type="submission" date="2017-06" db="EMBL/GenBank/DDBJ databases">
        <title>Comparative genomic analysis of Ambrosia Fusariam Clade fungi.</title>
        <authorList>
            <person name="Stajich J.E."/>
            <person name="Carrillo J."/>
            <person name="Kijimoto T."/>
            <person name="Eskalen A."/>
            <person name="O'Donnell K."/>
            <person name="Kasson M."/>
        </authorList>
    </citation>
    <scope>NUCLEOTIDE SEQUENCE [LARGE SCALE GENOMIC DNA]</scope>
    <source>
        <strain evidence="1 2">UCR1854</strain>
    </source>
</reference>
<evidence type="ECO:0000313" key="1">
    <source>
        <dbReference type="EMBL" id="RTE73007.1"/>
    </source>
</evidence>